<dbReference type="PRINTS" id="PR00081">
    <property type="entry name" value="GDHRDH"/>
</dbReference>
<evidence type="ECO:0000256" key="7">
    <source>
        <dbReference type="ARBA" id="ARBA00031758"/>
    </source>
</evidence>
<dbReference type="PANTHER" id="PTHR42879:SF2">
    <property type="entry name" value="3-OXOACYL-[ACYL-CARRIER-PROTEIN] REDUCTASE FABG"/>
    <property type="match status" value="1"/>
</dbReference>
<evidence type="ECO:0000256" key="1">
    <source>
        <dbReference type="ARBA" id="ARBA00006484"/>
    </source>
</evidence>
<evidence type="ECO:0000256" key="5">
    <source>
        <dbReference type="ARBA" id="ARBA00023027"/>
    </source>
</evidence>
<evidence type="ECO:0000313" key="16">
    <source>
        <dbReference type="Proteomes" id="UP000237340"/>
    </source>
</evidence>
<dbReference type="RefSeq" id="WP_103430833.1">
    <property type="nucleotide sequence ID" value="NZ_PPXD01000009.1"/>
</dbReference>
<dbReference type="EMBL" id="PPXD01000009">
    <property type="protein sequence ID" value="POH66649.1"/>
    <property type="molecule type" value="Genomic_DNA"/>
</dbReference>
<feature type="binding site" evidence="10">
    <location>
        <position position="38"/>
    </location>
    <ligand>
        <name>NAD(+)</name>
        <dbReference type="ChEBI" id="CHEBI:57540"/>
    </ligand>
</feature>
<evidence type="ECO:0000256" key="9">
    <source>
        <dbReference type="PIRSR" id="PIRSR614007-1"/>
    </source>
</evidence>
<dbReference type="PRINTS" id="PR00080">
    <property type="entry name" value="SDRFAMILY"/>
</dbReference>
<dbReference type="NCBIfam" id="TIGR02415">
    <property type="entry name" value="23BDH"/>
    <property type="match status" value="1"/>
</dbReference>
<organism evidence="14 16">
    <name type="scientific">Cryobacterium zongtaii</name>
    <dbReference type="NCBI Taxonomy" id="1259217"/>
    <lineage>
        <taxon>Bacteria</taxon>
        <taxon>Bacillati</taxon>
        <taxon>Actinomycetota</taxon>
        <taxon>Actinomycetes</taxon>
        <taxon>Micrococcales</taxon>
        <taxon>Microbacteriaceae</taxon>
        <taxon>Cryobacterium</taxon>
    </lineage>
</organism>
<comment type="catalytic activity">
    <reaction evidence="8">
        <text>(S)-acetoin + NAD(+) = diacetyl + NADH + H(+)</text>
        <dbReference type="Rhea" id="RHEA:27286"/>
        <dbReference type="ChEBI" id="CHEBI:15378"/>
        <dbReference type="ChEBI" id="CHEBI:15687"/>
        <dbReference type="ChEBI" id="CHEBI:16583"/>
        <dbReference type="ChEBI" id="CHEBI:57540"/>
        <dbReference type="ChEBI" id="CHEBI:57945"/>
        <dbReference type="EC" id="1.1.1.304"/>
    </reaction>
</comment>
<feature type="active site" description="Proton acceptor" evidence="9">
    <location>
        <position position="157"/>
    </location>
</feature>
<evidence type="ECO:0000256" key="10">
    <source>
        <dbReference type="PIRSR" id="PIRSR614007-2"/>
    </source>
</evidence>
<dbReference type="OrthoDB" id="4481821at2"/>
<feature type="binding site" evidence="10">
    <location>
        <position position="161"/>
    </location>
    <ligand>
        <name>NAD(+)</name>
        <dbReference type="ChEBI" id="CHEBI:57540"/>
    </ligand>
</feature>
<dbReference type="InterPro" id="IPR020904">
    <property type="entry name" value="Sc_DH/Rdtase_CS"/>
</dbReference>
<feature type="binding site" evidence="10">
    <location>
        <begin position="187"/>
        <end position="192"/>
    </location>
    <ligand>
        <name>NAD(+)</name>
        <dbReference type="ChEBI" id="CHEBI:57540"/>
    </ligand>
</feature>
<feature type="domain" description="Ketoreductase" evidence="12">
    <location>
        <begin position="8"/>
        <end position="217"/>
    </location>
</feature>
<evidence type="ECO:0000259" key="12">
    <source>
        <dbReference type="SMART" id="SM00822"/>
    </source>
</evidence>
<dbReference type="EC" id="1.1.1.304" evidence="2"/>
<evidence type="ECO:0000313" key="15">
    <source>
        <dbReference type="Proteomes" id="UP000237104"/>
    </source>
</evidence>
<accession>A0A2S3ZG60</accession>
<reference evidence="15 16" key="1">
    <citation type="submission" date="2018-01" db="EMBL/GenBank/DDBJ databases">
        <title>Cryobacterium sp. nov., from glaciers in China.</title>
        <authorList>
            <person name="Liu Q."/>
            <person name="Xin Y.-H."/>
        </authorList>
    </citation>
    <scope>NUCLEOTIDE SEQUENCE [LARGE SCALE GENOMIC DNA]</scope>
    <source>
        <strain evidence="13 15">TMB1-8</strain>
        <strain evidence="14 16">TMN-42</strain>
    </source>
</reference>
<feature type="binding site" evidence="10">
    <location>
        <position position="91"/>
    </location>
    <ligand>
        <name>NAD(+)</name>
        <dbReference type="ChEBI" id="CHEBI:57540"/>
    </ligand>
</feature>
<evidence type="ECO:0000256" key="8">
    <source>
        <dbReference type="ARBA" id="ARBA00047315"/>
    </source>
</evidence>
<dbReference type="Pfam" id="PF00106">
    <property type="entry name" value="adh_short"/>
    <property type="match status" value="1"/>
</dbReference>
<dbReference type="GO" id="GO:0045150">
    <property type="term" value="P:acetoin catabolic process"/>
    <property type="evidence" value="ECO:0007669"/>
    <property type="project" value="InterPro"/>
</dbReference>
<proteinExistence type="inferred from homology"/>
<dbReference type="GO" id="GO:0032787">
    <property type="term" value="P:monocarboxylic acid metabolic process"/>
    <property type="evidence" value="ECO:0007669"/>
    <property type="project" value="UniProtKB-ARBA"/>
</dbReference>
<evidence type="ECO:0000313" key="13">
    <source>
        <dbReference type="EMBL" id="POH66371.1"/>
    </source>
</evidence>
<keyword evidence="16" id="KW-1185">Reference proteome</keyword>
<dbReference type="PROSITE" id="PS00061">
    <property type="entry name" value="ADH_SHORT"/>
    <property type="match status" value="1"/>
</dbReference>
<keyword evidence="4" id="KW-0560">Oxidoreductase</keyword>
<dbReference type="InterPro" id="IPR050259">
    <property type="entry name" value="SDR"/>
</dbReference>
<comment type="caution">
    <text evidence="14">The sequence shown here is derived from an EMBL/GenBank/DDBJ whole genome shotgun (WGS) entry which is preliminary data.</text>
</comment>
<dbReference type="SMART" id="SM00822">
    <property type="entry name" value="PKS_KR"/>
    <property type="match status" value="1"/>
</dbReference>
<evidence type="ECO:0000256" key="11">
    <source>
        <dbReference type="RuleBase" id="RU000363"/>
    </source>
</evidence>
<sequence length="261" mass="26779">MARTENGKVALITGGGQGIGRTVAERLHADGFKVAIADLNLETAAAVAESLGGTAGGAIAVHVNVSDRDSVFAAVAQAVTELGGFDVIVNNAGIAPTSPIEEITEESIAKIFSINFNGAVWGIQAATKAFKELGHGGKIISAASQAGHIGNPGLALYSSTKFALRGLSQTAARDLAPFGITVNTFAPGIVKTPLMENLAKKLATDNDKPEAWGWEQFTKGIALDRLSETAEVAGVVSFLAGPDSNYITGQSIVVDGGMVFN</sequence>
<gene>
    <name evidence="13" type="ORF">C3B59_08035</name>
    <name evidence="14" type="ORF">C3B61_08860</name>
</gene>
<name>A0A2S3ZH31_9MICO</name>
<evidence type="ECO:0000256" key="3">
    <source>
        <dbReference type="ARBA" id="ARBA00016110"/>
    </source>
</evidence>
<dbReference type="InterPro" id="IPR036291">
    <property type="entry name" value="NAD(P)-bd_dom_sf"/>
</dbReference>
<dbReference type="EMBL" id="PPXF01000037">
    <property type="protein sequence ID" value="POH66371.1"/>
    <property type="molecule type" value="Genomic_DNA"/>
</dbReference>
<feature type="binding site" evidence="10">
    <location>
        <begin position="17"/>
        <end position="19"/>
    </location>
    <ligand>
        <name>NAD(+)</name>
        <dbReference type="ChEBI" id="CHEBI:57540"/>
    </ligand>
</feature>
<evidence type="ECO:0000313" key="14">
    <source>
        <dbReference type="EMBL" id="POH66649.1"/>
    </source>
</evidence>
<dbReference type="InterPro" id="IPR057326">
    <property type="entry name" value="KR_dom"/>
</dbReference>
<dbReference type="PANTHER" id="PTHR42879">
    <property type="entry name" value="3-OXOACYL-(ACYL-CARRIER-PROTEIN) REDUCTASE"/>
    <property type="match status" value="1"/>
</dbReference>
<dbReference type="NCBIfam" id="NF005559">
    <property type="entry name" value="PRK07231.1"/>
    <property type="match status" value="1"/>
</dbReference>
<dbReference type="FunFam" id="3.40.50.720:FF:000084">
    <property type="entry name" value="Short-chain dehydrogenase reductase"/>
    <property type="match status" value="1"/>
</dbReference>
<evidence type="ECO:0000256" key="4">
    <source>
        <dbReference type="ARBA" id="ARBA00023002"/>
    </source>
</evidence>
<accession>A0A2S3ZH31</accession>
<dbReference type="NCBIfam" id="NF006394">
    <property type="entry name" value="PRK08643.1"/>
    <property type="match status" value="1"/>
</dbReference>
<dbReference type="AlphaFoldDB" id="A0A2S3ZH31"/>
<protein>
    <recommendedName>
        <fullName evidence="3">Diacetyl reductase [(S)-acetoin forming]</fullName>
        <ecNumber evidence="2">1.1.1.304</ecNumber>
    </recommendedName>
    <alternativeName>
        <fullName evidence="6">Acetoin(diacetyl) reductase</fullName>
    </alternativeName>
    <alternativeName>
        <fullName evidence="7">Meso-2,3-butanediol dehydrogenase</fullName>
    </alternativeName>
</protein>
<evidence type="ECO:0000256" key="6">
    <source>
        <dbReference type="ARBA" id="ARBA00029989"/>
    </source>
</evidence>
<dbReference type="Proteomes" id="UP000237104">
    <property type="component" value="Unassembled WGS sequence"/>
</dbReference>
<dbReference type="GO" id="GO:0052588">
    <property type="term" value="F:diacetyl reductase ((S)-acetoin forming) (NAD+) activity"/>
    <property type="evidence" value="ECO:0007669"/>
    <property type="project" value="UniProtKB-EC"/>
</dbReference>
<evidence type="ECO:0000256" key="2">
    <source>
        <dbReference type="ARBA" id="ARBA00012848"/>
    </source>
</evidence>
<dbReference type="Proteomes" id="UP000237340">
    <property type="component" value="Unassembled WGS sequence"/>
</dbReference>
<dbReference type="InterPro" id="IPR014007">
    <property type="entry name" value="23BDH"/>
</dbReference>
<feature type="binding site" evidence="10">
    <location>
        <position position="157"/>
    </location>
    <ligand>
        <name>NAD(+)</name>
        <dbReference type="ChEBI" id="CHEBI:57540"/>
    </ligand>
</feature>
<keyword evidence="5 10" id="KW-0520">NAD</keyword>
<dbReference type="Gene3D" id="3.40.50.720">
    <property type="entry name" value="NAD(P)-binding Rossmann-like Domain"/>
    <property type="match status" value="1"/>
</dbReference>
<comment type="similarity">
    <text evidence="1 11">Belongs to the short-chain dehydrogenases/reductases (SDR) family.</text>
</comment>
<dbReference type="InterPro" id="IPR002347">
    <property type="entry name" value="SDR_fam"/>
</dbReference>
<dbReference type="SUPFAM" id="SSF51735">
    <property type="entry name" value="NAD(P)-binding Rossmann-fold domains"/>
    <property type="match status" value="1"/>
</dbReference>